<accession>A0A0T9EPZ2</accession>
<reference evidence="1 6" key="2">
    <citation type="submission" date="2017-10" db="EMBL/GenBank/DDBJ databases">
        <title>Clinical isolate obtained from a human patient with meningeal tuberculosis in michoacan, Mexico.</title>
        <authorList>
            <person name="Guillen-Nepita A.L."/>
            <person name="Negrete-Paz A.M."/>
            <person name="Vazquez-Marrufo G."/>
            <person name="Cruz-Hernandez A."/>
            <person name="Fresia P."/>
            <person name="Naya H."/>
            <person name="Vazquez-Garciduenas M.S."/>
        </authorList>
    </citation>
    <scope>NUCLEOTIDE SEQUENCE [LARGE SCALE GENOMIC DNA]</scope>
    <source>
        <strain evidence="6">Beijing/MYC004</strain>
        <strain evidence="1">MYC004</strain>
    </source>
</reference>
<name>A0A0T9EPZ2_MYCTX</name>
<dbReference type="EMBL" id="CQQC01002222">
    <property type="protein sequence ID" value="CNW61992.1"/>
    <property type="molecule type" value="Genomic_DNA"/>
</dbReference>
<evidence type="ECO:0000313" key="2">
    <source>
        <dbReference type="EMBL" id="CNW61992.1"/>
    </source>
</evidence>
<dbReference type="AlphaFoldDB" id="A0A0T9EPZ2"/>
<evidence type="ECO:0000313" key="1">
    <source>
        <dbReference type="EMBL" id="AUS50250.1"/>
    </source>
</evidence>
<sequence>MKVSSSFSLTSWLTWLTFFSTGSFGTISGDPARLSSQLDPHDTFIGLPLIRLRGAAVGKVSPAGADVRFS</sequence>
<dbReference type="Proteomes" id="UP000039217">
    <property type="component" value="Unassembled WGS sequence"/>
</dbReference>
<evidence type="ECO:0000313" key="3">
    <source>
        <dbReference type="EMBL" id="COW21652.1"/>
    </source>
</evidence>
<gene>
    <name evidence="1" type="ORF">CAB90_01313</name>
    <name evidence="2" type="ORF">ERS007661_04145</name>
    <name evidence="3" type="ORF">ERS007720_02040</name>
</gene>
<dbReference type="Proteomes" id="UP000236349">
    <property type="component" value="Chromosome"/>
</dbReference>
<dbReference type="EMBL" id="CSAJ01000237">
    <property type="protein sequence ID" value="COW21652.1"/>
    <property type="molecule type" value="Genomic_DNA"/>
</dbReference>
<dbReference type="Proteomes" id="UP000044938">
    <property type="component" value="Unassembled WGS sequence"/>
</dbReference>
<evidence type="ECO:0000313" key="5">
    <source>
        <dbReference type="Proteomes" id="UP000044938"/>
    </source>
</evidence>
<evidence type="ECO:0000313" key="6">
    <source>
        <dbReference type="Proteomes" id="UP000236349"/>
    </source>
</evidence>
<protein>
    <submittedName>
        <fullName evidence="1">Uncharacterized protein</fullName>
    </submittedName>
</protein>
<evidence type="ECO:0000313" key="4">
    <source>
        <dbReference type="Proteomes" id="UP000039217"/>
    </source>
</evidence>
<reference evidence="4 5" key="1">
    <citation type="submission" date="2015-03" db="EMBL/GenBank/DDBJ databases">
        <authorList>
            <consortium name="Pathogen Informatics"/>
        </authorList>
    </citation>
    <scope>NUCLEOTIDE SEQUENCE [LARGE SCALE GENOMIC DNA]</scope>
    <source>
        <strain evidence="2 4">D00501624</strain>
        <strain evidence="3 5">M09401471</strain>
    </source>
</reference>
<organism evidence="1 6">
    <name type="scientific">Mycobacterium tuberculosis</name>
    <dbReference type="NCBI Taxonomy" id="1773"/>
    <lineage>
        <taxon>Bacteria</taxon>
        <taxon>Bacillati</taxon>
        <taxon>Actinomycetota</taxon>
        <taxon>Actinomycetes</taxon>
        <taxon>Mycobacteriales</taxon>
        <taxon>Mycobacteriaceae</taxon>
        <taxon>Mycobacterium</taxon>
        <taxon>Mycobacterium tuberculosis complex</taxon>
    </lineage>
</organism>
<proteinExistence type="predicted"/>
<dbReference type="EMBL" id="CP024614">
    <property type="protein sequence ID" value="AUS50250.1"/>
    <property type="molecule type" value="Genomic_DNA"/>
</dbReference>